<dbReference type="Proteomes" id="UP001208074">
    <property type="component" value="Unassembled WGS sequence"/>
</dbReference>
<dbReference type="AlphaFoldDB" id="A0AAW5VWE8"/>
<proteinExistence type="predicted"/>
<dbReference type="RefSeq" id="WP_009454072.1">
    <property type="nucleotide sequence ID" value="NZ_DAMBOE010000004.1"/>
</dbReference>
<name>A0AAW5VWE8_9BURK</name>
<gene>
    <name evidence="1" type="ORF">OSH02_19090</name>
</gene>
<reference evidence="1" key="1">
    <citation type="submission" date="2022-11" db="EMBL/GenBank/DDBJ databases">
        <title>Biodiversity and phylogenetic relationships of bacteria.</title>
        <authorList>
            <person name="Machado R.A.R."/>
            <person name="Bhat A."/>
            <person name="Loulou A."/>
            <person name="Kallel S."/>
        </authorList>
    </citation>
    <scope>NUCLEOTIDE SEQUENCE</scope>
    <source>
        <strain evidence="1">DSM 16503</strain>
    </source>
</reference>
<dbReference type="GeneID" id="94039808"/>
<evidence type="ECO:0000313" key="2">
    <source>
        <dbReference type="Proteomes" id="UP001208074"/>
    </source>
</evidence>
<dbReference type="EMBL" id="JAPKNB010000022">
    <property type="protein sequence ID" value="MCX5567483.1"/>
    <property type="molecule type" value="Genomic_DNA"/>
</dbReference>
<organism evidence="1 2">
    <name type="scientific">Alcaligenes phenolicus</name>
    <dbReference type="NCBI Taxonomy" id="232846"/>
    <lineage>
        <taxon>Bacteria</taxon>
        <taxon>Pseudomonadati</taxon>
        <taxon>Pseudomonadota</taxon>
        <taxon>Betaproteobacteria</taxon>
        <taxon>Burkholderiales</taxon>
        <taxon>Alcaligenaceae</taxon>
        <taxon>Alcaligenes</taxon>
    </lineage>
</organism>
<sequence>MYQVEEFPEVWADACIRESDGRFLFISLYGRDGSLMQFMAAMQLGNKEGGIQRFHLRDDDGKRHLVEVGGVDRLGKHTGRLPKQNLFGPLGQLWVFDKNLQEPDRANRIGWALHYSAVSDLGSLNEAQEHDLDDRAWQLIKSLSPVALLDHWRAEVLAWCRDKQAVQIMGSDLYPTLGPVKAVRVSLSEHFLDFISDGVRVGRLRLQL</sequence>
<accession>A0AAW5VWE8</accession>
<comment type="caution">
    <text evidence="1">The sequence shown here is derived from an EMBL/GenBank/DDBJ whole genome shotgun (WGS) entry which is preliminary data.</text>
</comment>
<protein>
    <submittedName>
        <fullName evidence="1">Uncharacterized protein</fullName>
    </submittedName>
</protein>
<evidence type="ECO:0000313" key="1">
    <source>
        <dbReference type="EMBL" id="MCX5567483.1"/>
    </source>
</evidence>